<evidence type="ECO:0000259" key="1">
    <source>
        <dbReference type="Pfam" id="PF07007"/>
    </source>
</evidence>
<dbReference type="AlphaFoldDB" id="A0A951UA02"/>
<dbReference type="Proteomes" id="UP000753908">
    <property type="component" value="Unassembled WGS sequence"/>
</dbReference>
<gene>
    <name evidence="2" type="ORF">KME25_13660</name>
</gene>
<protein>
    <submittedName>
        <fullName evidence="2">DUF1311 domain-containing protein</fullName>
    </submittedName>
</protein>
<reference evidence="2" key="2">
    <citation type="journal article" date="2022" name="Microbiol. Resour. Announc.">
        <title>Metagenome Sequencing to Explore Phylogenomics of Terrestrial Cyanobacteria.</title>
        <authorList>
            <person name="Ward R.D."/>
            <person name="Stajich J.E."/>
            <person name="Johansen J.R."/>
            <person name="Huntemann M."/>
            <person name="Clum A."/>
            <person name="Foster B."/>
            <person name="Foster B."/>
            <person name="Roux S."/>
            <person name="Palaniappan K."/>
            <person name="Varghese N."/>
            <person name="Mukherjee S."/>
            <person name="Reddy T.B.K."/>
            <person name="Daum C."/>
            <person name="Copeland A."/>
            <person name="Chen I.A."/>
            <person name="Ivanova N.N."/>
            <person name="Kyrpides N.C."/>
            <person name="Shapiro N."/>
            <person name="Eloe-Fadrosh E.A."/>
            <person name="Pietrasiak N."/>
        </authorList>
    </citation>
    <scope>NUCLEOTIDE SEQUENCE</scope>
    <source>
        <strain evidence="2">CPER-KK1</strain>
    </source>
</reference>
<feature type="domain" description="Lysozyme inhibitor LprI-like N-terminal" evidence="1">
    <location>
        <begin position="40"/>
        <end position="130"/>
    </location>
</feature>
<sequence>MNQASFFGVLVAIALPFTGIGLQPSTAQEGQQLIAQRINCTNPNSTVEINECSRRDAAESDRKLNQVYQQLRPRLVGQQRQRLTDAQLAWIKFRDTTCEYERGEWGNGTGAPYGYSICLDRVTRQRTEDLERYLERLNQ</sequence>
<reference evidence="2" key="1">
    <citation type="submission" date="2021-05" db="EMBL/GenBank/DDBJ databases">
        <authorList>
            <person name="Pietrasiak N."/>
            <person name="Ward R."/>
            <person name="Stajich J.E."/>
            <person name="Kurbessoian T."/>
        </authorList>
    </citation>
    <scope>NUCLEOTIDE SEQUENCE</scope>
    <source>
        <strain evidence="2">CPER-KK1</strain>
    </source>
</reference>
<dbReference type="PANTHER" id="PTHR39176:SF1">
    <property type="entry name" value="PERIPLASMIC PROTEIN"/>
    <property type="match status" value="1"/>
</dbReference>
<accession>A0A951UA02</accession>
<dbReference type="EMBL" id="JAHHIF010000015">
    <property type="protein sequence ID" value="MBW4545475.1"/>
    <property type="molecule type" value="Genomic_DNA"/>
</dbReference>
<name>A0A951UA02_9CYAN</name>
<evidence type="ECO:0000313" key="3">
    <source>
        <dbReference type="Proteomes" id="UP000753908"/>
    </source>
</evidence>
<evidence type="ECO:0000313" key="2">
    <source>
        <dbReference type="EMBL" id="MBW4545475.1"/>
    </source>
</evidence>
<organism evidence="2 3">
    <name type="scientific">Symplocastrum torsivum CPER-KK1</name>
    <dbReference type="NCBI Taxonomy" id="450513"/>
    <lineage>
        <taxon>Bacteria</taxon>
        <taxon>Bacillati</taxon>
        <taxon>Cyanobacteriota</taxon>
        <taxon>Cyanophyceae</taxon>
        <taxon>Oscillatoriophycideae</taxon>
        <taxon>Oscillatoriales</taxon>
        <taxon>Microcoleaceae</taxon>
        <taxon>Symplocastrum</taxon>
    </lineage>
</organism>
<comment type="caution">
    <text evidence="2">The sequence shown here is derived from an EMBL/GenBank/DDBJ whole genome shotgun (WGS) entry which is preliminary data.</text>
</comment>
<dbReference type="Pfam" id="PF07007">
    <property type="entry name" value="LprI"/>
    <property type="match status" value="1"/>
</dbReference>
<dbReference type="PANTHER" id="PTHR39176">
    <property type="entry name" value="PERIPLASMIC PROTEIN-RELATED"/>
    <property type="match status" value="1"/>
</dbReference>
<dbReference type="Gene3D" id="1.20.1270.180">
    <property type="match status" value="1"/>
</dbReference>
<dbReference type="InterPro" id="IPR009739">
    <property type="entry name" value="LprI-like_N"/>
</dbReference>
<proteinExistence type="predicted"/>